<accession>A0ABY7VJR3</accession>
<dbReference type="RefSeq" id="WP_274054275.1">
    <property type="nucleotide sequence ID" value="NZ_CP059693.1"/>
</dbReference>
<protein>
    <submittedName>
        <fullName evidence="1">Uncharacterized protein</fullName>
    </submittedName>
</protein>
<reference evidence="1 2" key="1">
    <citation type="journal article" date="2022" name="Mar. Drugs">
        <title>Bioassay-Guided Fractionation Leads to the Detection of Cholic Acid Generated by the Rare Thalassomonas sp.</title>
        <authorList>
            <person name="Pheiffer F."/>
            <person name="Schneider Y.K."/>
            <person name="Hansen E.H."/>
            <person name="Andersen J.H."/>
            <person name="Isaksson J."/>
            <person name="Busche T."/>
            <person name="R C."/>
            <person name="Kalinowski J."/>
            <person name="Zyl L.V."/>
            <person name="Trindade M."/>
        </authorList>
    </citation>
    <scope>NUCLEOTIDE SEQUENCE [LARGE SCALE GENOMIC DNA]</scope>
    <source>
        <strain evidence="1 2">A5K-61T</strain>
    </source>
</reference>
<keyword evidence="2" id="KW-1185">Reference proteome</keyword>
<organism evidence="1 2">
    <name type="scientific">Thalassomonas haliotis</name>
    <dbReference type="NCBI Taxonomy" id="485448"/>
    <lineage>
        <taxon>Bacteria</taxon>
        <taxon>Pseudomonadati</taxon>
        <taxon>Pseudomonadota</taxon>
        <taxon>Gammaproteobacteria</taxon>
        <taxon>Alteromonadales</taxon>
        <taxon>Colwelliaceae</taxon>
        <taxon>Thalassomonas</taxon>
    </lineage>
</organism>
<sequence length="280" mass="31319">MIEMERYAFASFAELAREHNILYVEDDNAKTLSIDDIGNSELSLFVDYIKQYADKKGYRKLSVKIKEAQAIYFFQHGFRVEASILAYYGMQDAIFVVYYFNASDLPGDNVEQDKILDKVLAKDALPITGIEAGQVTVSRGCLTNQVEKKQQVLYSGREAARDSAKLESSQFIARAGNKDVAVATAQFNKADNAVEFSNFAVNIGYDASKYISYLLTEMESYYQSRGCLTAFTIVSANSLVINAICAENRYEFGGKLKNESVNDGVLVSLNTWFKRLLCPA</sequence>
<proteinExistence type="predicted"/>
<evidence type="ECO:0000313" key="1">
    <source>
        <dbReference type="EMBL" id="WDE13831.1"/>
    </source>
</evidence>
<dbReference type="Proteomes" id="UP001215231">
    <property type="component" value="Chromosome"/>
</dbReference>
<name>A0ABY7VJR3_9GAMM</name>
<evidence type="ECO:0000313" key="2">
    <source>
        <dbReference type="Proteomes" id="UP001215231"/>
    </source>
</evidence>
<dbReference type="EMBL" id="CP059693">
    <property type="protein sequence ID" value="WDE13831.1"/>
    <property type="molecule type" value="Genomic_DNA"/>
</dbReference>
<gene>
    <name evidence="1" type="ORF">H3N35_10555</name>
</gene>